<accession>A0A1C0TUZ1</accession>
<dbReference type="InterPro" id="IPR013545">
    <property type="entry name" value="T2SS_protein-GspG_C"/>
</dbReference>
<evidence type="ECO:0000313" key="2">
    <source>
        <dbReference type="EMBL" id="OCQ23138.1"/>
    </source>
</evidence>
<evidence type="ECO:0000259" key="1">
    <source>
        <dbReference type="Pfam" id="PF08334"/>
    </source>
</evidence>
<dbReference type="Gene3D" id="3.30.700.10">
    <property type="entry name" value="Glycoprotein, Type 4 Pilin"/>
    <property type="match status" value="1"/>
</dbReference>
<dbReference type="OrthoDB" id="9795612at2"/>
<dbReference type="AlphaFoldDB" id="A0A1C0TUZ1"/>
<feature type="domain" description="Type II secretion system protein GspG C-terminal" evidence="1">
    <location>
        <begin position="33"/>
        <end position="111"/>
    </location>
</feature>
<dbReference type="SUPFAM" id="SSF54523">
    <property type="entry name" value="Pili subunits"/>
    <property type="match status" value="1"/>
</dbReference>
<evidence type="ECO:0000313" key="3">
    <source>
        <dbReference type="Proteomes" id="UP000093366"/>
    </source>
</evidence>
<organism evidence="2 3">
    <name type="scientific">Pseudoalteromonas luteoviolacea</name>
    <dbReference type="NCBI Taxonomy" id="43657"/>
    <lineage>
        <taxon>Bacteria</taxon>
        <taxon>Pseudomonadati</taxon>
        <taxon>Pseudomonadota</taxon>
        <taxon>Gammaproteobacteria</taxon>
        <taxon>Alteromonadales</taxon>
        <taxon>Pseudoalteromonadaceae</taxon>
        <taxon>Pseudoalteromonas</taxon>
    </lineage>
</organism>
<dbReference type="InterPro" id="IPR045584">
    <property type="entry name" value="Pilin-like"/>
</dbReference>
<dbReference type="Pfam" id="PF08334">
    <property type="entry name" value="T2SSG"/>
    <property type="match status" value="1"/>
</dbReference>
<gene>
    <name evidence="2" type="ORF">A7985_04085</name>
</gene>
<dbReference type="Proteomes" id="UP000093366">
    <property type="component" value="Unassembled WGS sequence"/>
</dbReference>
<dbReference type="EMBL" id="MAUJ01000001">
    <property type="protein sequence ID" value="OCQ23138.1"/>
    <property type="molecule type" value="Genomic_DNA"/>
</dbReference>
<sequence>MKTVLIGLLAVVSWFFFSIIYPDRCFRHTLALDKTALDIKILSEAVKLYRLELNFLPKSLQDLVPKYASEIPIDVWDRDYIYESTFDGYQISTYGSDAAKGGIGASADIHSDMTKEEFEKIVESIKRPIWGCNS</sequence>
<comment type="caution">
    <text evidence="2">The sequence shown here is derived from an EMBL/GenBank/DDBJ whole genome shotgun (WGS) entry which is preliminary data.</text>
</comment>
<name>A0A1C0TUZ1_9GAMM</name>
<protein>
    <recommendedName>
        <fullName evidence="1">Type II secretion system protein GspG C-terminal domain-containing protein</fullName>
    </recommendedName>
</protein>
<reference evidence="3" key="1">
    <citation type="submission" date="2016-07" db="EMBL/GenBank/DDBJ databases">
        <authorList>
            <person name="Florea S."/>
            <person name="Webb J.S."/>
            <person name="Jaromczyk J."/>
            <person name="Schardl C.L."/>
        </authorList>
    </citation>
    <scope>NUCLEOTIDE SEQUENCE [LARGE SCALE GENOMIC DNA]</scope>
    <source>
        <strain evidence="3">IPB1</strain>
    </source>
</reference>
<proteinExistence type="predicted"/>
<dbReference type="RefSeq" id="WP_065789123.1">
    <property type="nucleotide sequence ID" value="NZ_MAUJ01000001.1"/>
</dbReference>